<dbReference type="SUPFAM" id="SSF55347">
    <property type="entry name" value="Glyceraldehyde-3-phosphate dehydrogenase-like, C-terminal domain"/>
    <property type="match status" value="1"/>
</dbReference>
<dbReference type="Pfam" id="PF02894">
    <property type="entry name" value="GFO_IDH_MocA_C"/>
    <property type="match status" value="1"/>
</dbReference>
<dbReference type="InterPro" id="IPR051450">
    <property type="entry name" value="Gfo/Idh/MocA_Oxidoreductases"/>
</dbReference>
<protein>
    <recommendedName>
        <fullName evidence="5">Gfo/Idh/MocA family oxidoreductase</fullName>
    </recommendedName>
</protein>
<dbReference type="GO" id="GO:0000166">
    <property type="term" value="F:nucleotide binding"/>
    <property type="evidence" value="ECO:0007669"/>
    <property type="project" value="InterPro"/>
</dbReference>
<gene>
    <name evidence="3" type="ORF">DCG58_04760</name>
</gene>
<dbReference type="InterPro" id="IPR000683">
    <property type="entry name" value="Gfo/Idh/MocA-like_OxRdtase_N"/>
</dbReference>
<dbReference type="Proteomes" id="UP000259610">
    <property type="component" value="Unassembled WGS sequence"/>
</dbReference>
<dbReference type="Gene3D" id="3.30.360.10">
    <property type="entry name" value="Dihydrodipicolinate Reductase, domain 2"/>
    <property type="match status" value="1"/>
</dbReference>
<feature type="domain" description="Gfo/Idh/MocA-like oxidoreductase N-terminal" evidence="1">
    <location>
        <begin position="2"/>
        <end position="108"/>
    </location>
</feature>
<evidence type="ECO:0000313" key="3">
    <source>
        <dbReference type="EMBL" id="HAE26449.1"/>
    </source>
</evidence>
<dbReference type="SUPFAM" id="SSF51735">
    <property type="entry name" value="NAD(P)-binding Rossmann-fold domains"/>
    <property type="match status" value="1"/>
</dbReference>
<organism evidence="3 4">
    <name type="scientific">Hyphomonas adhaerens</name>
    <dbReference type="NCBI Taxonomy" id="81029"/>
    <lineage>
        <taxon>Bacteria</taxon>
        <taxon>Pseudomonadati</taxon>
        <taxon>Pseudomonadota</taxon>
        <taxon>Alphaproteobacteria</taxon>
        <taxon>Hyphomonadales</taxon>
        <taxon>Hyphomonadaceae</taxon>
        <taxon>Hyphomonas</taxon>
    </lineage>
</organism>
<dbReference type="InterPro" id="IPR004104">
    <property type="entry name" value="Gfo/Idh/MocA-like_OxRdtase_C"/>
</dbReference>
<accession>A0A3B9GVG7</accession>
<dbReference type="PANTHER" id="PTHR43377">
    <property type="entry name" value="BILIVERDIN REDUCTASE A"/>
    <property type="match status" value="1"/>
</dbReference>
<dbReference type="AlphaFoldDB" id="A0A3B9GVG7"/>
<comment type="caution">
    <text evidence="3">The sequence shown here is derived from an EMBL/GenBank/DDBJ whole genome shotgun (WGS) entry which is preliminary data.</text>
</comment>
<evidence type="ECO:0008006" key="5">
    <source>
        <dbReference type="Google" id="ProtNLM"/>
    </source>
</evidence>
<evidence type="ECO:0000313" key="4">
    <source>
        <dbReference type="Proteomes" id="UP000259610"/>
    </source>
</evidence>
<dbReference type="EMBL" id="DMAN01000101">
    <property type="protein sequence ID" value="HAE26449.1"/>
    <property type="molecule type" value="Genomic_DNA"/>
</dbReference>
<dbReference type="RefSeq" id="WP_272987454.1">
    <property type="nucleotide sequence ID" value="NZ_CAJWRG010000003.1"/>
</dbReference>
<dbReference type="Pfam" id="PF01408">
    <property type="entry name" value="GFO_IDH_MocA"/>
    <property type="match status" value="1"/>
</dbReference>
<dbReference type="Gene3D" id="3.40.50.720">
    <property type="entry name" value="NAD(P)-binding Rossmann-like Domain"/>
    <property type="match status" value="1"/>
</dbReference>
<evidence type="ECO:0000259" key="1">
    <source>
        <dbReference type="Pfam" id="PF01408"/>
    </source>
</evidence>
<feature type="domain" description="Gfo/Idh/MocA-like oxidoreductase C-terminal" evidence="2">
    <location>
        <begin position="146"/>
        <end position="357"/>
    </location>
</feature>
<proteinExistence type="predicted"/>
<name>A0A3B9GVG7_9PROT</name>
<evidence type="ECO:0000259" key="2">
    <source>
        <dbReference type="Pfam" id="PF02894"/>
    </source>
</evidence>
<dbReference type="PANTHER" id="PTHR43377:SF2">
    <property type="entry name" value="BINDING ROSSMANN FOLD OXIDOREDUCTASE, PUTATIVE (AFU_ORTHOLOGUE AFUA_4G00560)-RELATED"/>
    <property type="match status" value="1"/>
</dbReference>
<sequence length="376" mass="42318">MRIFLIGAGERALTIIKNLKETNSDIGVSVLYDPDISTERLEKESALSGLVPIDDVERADPGQFDLVMIGSPTCFHLEQLKTCRQFKKPIFCEKPAVLDFDESMELARLDGSGAFPHGLYFGFVLRHAELFQFTDTLLRNDPVVTLEANEYLHPEHGAYIARNWRRKAELGGTYLLDKAVHDFDLFNQLIGSRPAVISSFARQAHFGPSNASKGTKFEGQYQFVPSGWRGVDSPFDESNQIMDAQVVIAEYENGALLTFNTNTHTGLRQRRMFLGTRNQAVELDFQRNHIAWRAHYDTDNPETRKFDGDFSNHYGSDPRQAAKILDFANTGKSAISVRQAIEAGLTVMLADKAAETRQIVDCRPVWKALDDCYVSQ</sequence>
<dbReference type="InterPro" id="IPR036291">
    <property type="entry name" value="NAD(P)-bd_dom_sf"/>
</dbReference>
<reference evidence="3 4" key="1">
    <citation type="journal article" date="2018" name="Nat. Biotechnol.">
        <title>A standardized bacterial taxonomy based on genome phylogeny substantially revises the tree of life.</title>
        <authorList>
            <person name="Parks D.H."/>
            <person name="Chuvochina M."/>
            <person name="Waite D.W."/>
            <person name="Rinke C."/>
            <person name="Skarshewski A."/>
            <person name="Chaumeil P.A."/>
            <person name="Hugenholtz P."/>
        </authorList>
    </citation>
    <scope>NUCLEOTIDE SEQUENCE [LARGE SCALE GENOMIC DNA]</scope>
    <source>
        <strain evidence="3">UBA8733</strain>
    </source>
</reference>